<evidence type="ECO:0000256" key="1">
    <source>
        <dbReference type="SAM" id="Phobius"/>
    </source>
</evidence>
<name>A0A9X3WL83_9BACI</name>
<feature type="domain" description="Alpha-galactosidase NEW3" evidence="2">
    <location>
        <begin position="266"/>
        <end position="340"/>
    </location>
</feature>
<keyword evidence="1" id="KW-1133">Transmembrane helix</keyword>
<comment type="caution">
    <text evidence="3">The sequence shown here is derived from an EMBL/GenBank/DDBJ whole genome shotgun (WGS) entry which is preliminary data.</text>
</comment>
<dbReference type="RefSeq" id="WP_259866092.1">
    <property type="nucleotide sequence ID" value="NZ_JAMQJZ010000013.1"/>
</dbReference>
<dbReference type="PANTHER" id="PTHR39198">
    <property type="entry name" value="HYPOTHETICAL MEMBRANE PROTEIN, CONSERVED"/>
    <property type="match status" value="1"/>
</dbReference>
<proteinExistence type="predicted"/>
<dbReference type="PANTHER" id="PTHR39198:SF1">
    <property type="entry name" value="ALPHA-GALACTOSIDASE NEW3 DOMAIN-CONTAINING PROTEIN"/>
    <property type="match status" value="1"/>
</dbReference>
<sequence length="385" mass="41282">MGKKLIITFIALLTLSLGIGGNAIHADESLTLFTPYTGISVTPGETINYPVEVMNTSSSVQNLTFALEDLPEGWTQSITASGNDIRQLSVKPNDQQQINVEITIPLLVEKADYSYQLVANGNGSANATLPFLTTVSEQGTFKTELTSDQPNMEGHVDASFSYQASLKNRTADTQNYALSSGVPNGWRVQFRADNNNVNSVQLEPNETKDITINVTPPENAVADTYTIPIKASTSSTSAEIALETVITGSYDIQISSPSGKLSTDINAGGKRTVDLVVENIGTSTLTDVEITSSAPPNWDVAFDQSNLTEIEAGKSKTVKATITAPDDAIAGDYVTSFTAETPEASSDAAFRVSVETSTLWGFIGVFIIAVVIFGLYFLFKKYGRR</sequence>
<evidence type="ECO:0000313" key="3">
    <source>
        <dbReference type="EMBL" id="MDC3421760.1"/>
    </source>
</evidence>
<evidence type="ECO:0000259" key="2">
    <source>
        <dbReference type="Pfam" id="PF10633"/>
    </source>
</evidence>
<dbReference type="EMBL" id="JAMQJZ010000013">
    <property type="protein sequence ID" value="MDC3421760.1"/>
    <property type="molecule type" value="Genomic_DNA"/>
</dbReference>
<dbReference type="AlphaFoldDB" id="A0A9X3WL83"/>
<keyword evidence="1" id="KW-0812">Transmembrane</keyword>
<dbReference type="Pfam" id="PF10633">
    <property type="entry name" value="NPCBM_assoc"/>
    <property type="match status" value="2"/>
</dbReference>
<keyword evidence="1" id="KW-0472">Membrane</keyword>
<feature type="transmembrane region" description="Helical" evidence="1">
    <location>
        <begin position="359"/>
        <end position="379"/>
    </location>
</feature>
<gene>
    <name evidence="3" type="ORF">NC661_15410</name>
</gene>
<dbReference type="Gene3D" id="2.60.40.10">
    <property type="entry name" value="Immunoglobulins"/>
    <property type="match status" value="1"/>
</dbReference>
<evidence type="ECO:0000313" key="4">
    <source>
        <dbReference type="Proteomes" id="UP001145072"/>
    </source>
</evidence>
<reference evidence="3" key="1">
    <citation type="submission" date="2022-06" db="EMBL/GenBank/DDBJ databases">
        <title>Aquibacillus sp. a new bacterium isolated from soil saline samples.</title>
        <authorList>
            <person name="Galisteo C."/>
            <person name="De La Haba R."/>
            <person name="Sanchez-Porro C."/>
            <person name="Ventosa A."/>
        </authorList>
    </citation>
    <scope>NUCLEOTIDE SEQUENCE</scope>
    <source>
        <strain evidence="3">JCM 12387</strain>
    </source>
</reference>
<accession>A0A9X3WL83</accession>
<dbReference type="Proteomes" id="UP001145072">
    <property type="component" value="Unassembled WGS sequence"/>
</dbReference>
<keyword evidence="4" id="KW-1185">Reference proteome</keyword>
<dbReference type="InterPro" id="IPR013783">
    <property type="entry name" value="Ig-like_fold"/>
</dbReference>
<feature type="domain" description="Alpha-galactosidase NEW3" evidence="2">
    <location>
        <begin position="170"/>
        <end position="232"/>
    </location>
</feature>
<dbReference type="InterPro" id="IPR018905">
    <property type="entry name" value="A-galactase_NEW3"/>
</dbReference>
<protein>
    <submittedName>
        <fullName evidence="3">NEW3 domain-containing protein</fullName>
    </submittedName>
</protein>
<organism evidence="3 4">
    <name type="scientific">Aquibacillus koreensis</name>
    <dbReference type="NCBI Taxonomy" id="279446"/>
    <lineage>
        <taxon>Bacteria</taxon>
        <taxon>Bacillati</taxon>
        <taxon>Bacillota</taxon>
        <taxon>Bacilli</taxon>
        <taxon>Bacillales</taxon>
        <taxon>Bacillaceae</taxon>
        <taxon>Aquibacillus</taxon>
    </lineage>
</organism>